<dbReference type="InterPro" id="IPR003511">
    <property type="entry name" value="HORMA_dom"/>
</dbReference>
<reference evidence="8" key="2">
    <citation type="submission" date="2018-05" db="EMBL/GenBank/DDBJ databases">
        <title>OmerRS3 (Oryza meridionalis Reference Sequence Version 3).</title>
        <authorList>
            <person name="Zhang J."/>
            <person name="Kudrna D."/>
            <person name="Lee S."/>
            <person name="Talag J."/>
            <person name="Welchert J."/>
            <person name="Wing R.A."/>
        </authorList>
    </citation>
    <scope>NUCLEOTIDE SEQUENCE [LARGE SCALE GENOMIC DNA]</scope>
    <source>
        <strain evidence="8">cv. OR44</strain>
    </source>
</reference>
<evidence type="ECO:0000313" key="8">
    <source>
        <dbReference type="EnsemblPlants" id="OMERI07G04930.2"/>
    </source>
</evidence>
<name>A0A0E0E8R8_9ORYZ</name>
<feature type="compositionally biased region" description="Acidic residues" evidence="6">
    <location>
        <begin position="243"/>
        <end position="262"/>
    </location>
</feature>
<evidence type="ECO:0000256" key="1">
    <source>
        <dbReference type="ARBA" id="ARBA00004123"/>
    </source>
</evidence>
<evidence type="ECO:0000313" key="9">
    <source>
        <dbReference type="Proteomes" id="UP000008021"/>
    </source>
</evidence>
<evidence type="ECO:0000256" key="3">
    <source>
        <dbReference type="ARBA" id="ARBA00022454"/>
    </source>
</evidence>
<keyword evidence="4" id="KW-0539">Nucleus</keyword>
<reference evidence="8" key="1">
    <citation type="submission" date="2015-04" db="UniProtKB">
        <authorList>
            <consortium name="EnsemblPlants"/>
        </authorList>
    </citation>
    <scope>IDENTIFICATION</scope>
</reference>
<dbReference type="InterPro" id="IPR051294">
    <property type="entry name" value="HORMA_MeioticProgression"/>
</dbReference>
<dbReference type="GO" id="GO:0007129">
    <property type="term" value="P:homologous chromosome pairing at meiosis"/>
    <property type="evidence" value="ECO:0007669"/>
    <property type="project" value="UniProtKB-ARBA"/>
</dbReference>
<keyword evidence="9" id="KW-1185">Reference proteome</keyword>
<dbReference type="AlphaFoldDB" id="A0A0E0E8R8"/>
<dbReference type="PANTHER" id="PTHR48225:SF7">
    <property type="entry name" value="MEIOSIS-SPECIFIC PROTEIN HOP1"/>
    <property type="match status" value="1"/>
</dbReference>
<dbReference type="Pfam" id="PF02301">
    <property type="entry name" value="HORMA"/>
    <property type="match status" value="1"/>
</dbReference>
<feature type="region of interest" description="Disordered" evidence="6">
    <location>
        <begin position="236"/>
        <end position="270"/>
    </location>
</feature>
<evidence type="ECO:0000256" key="2">
    <source>
        <dbReference type="ARBA" id="ARBA00004286"/>
    </source>
</evidence>
<comment type="subcellular location">
    <subcellularLocation>
        <location evidence="2">Chromosome</location>
    </subcellularLocation>
    <subcellularLocation>
        <location evidence="1">Nucleus</location>
    </subcellularLocation>
</comment>
<dbReference type="Gramene" id="OMERI07G04930.2">
    <property type="protein sequence ID" value="OMERI07G04930.2"/>
    <property type="gene ID" value="OMERI07G04930"/>
</dbReference>
<evidence type="ECO:0000256" key="4">
    <source>
        <dbReference type="ARBA" id="ARBA00023242"/>
    </source>
</evidence>
<evidence type="ECO:0000256" key="5">
    <source>
        <dbReference type="ARBA" id="ARBA00023254"/>
    </source>
</evidence>
<evidence type="ECO:0000259" key="7">
    <source>
        <dbReference type="PROSITE" id="PS50815"/>
    </source>
</evidence>
<dbReference type="Gene3D" id="3.30.900.10">
    <property type="entry name" value="HORMA domain"/>
    <property type="match status" value="1"/>
</dbReference>
<keyword evidence="3" id="KW-0158">Chromosome</keyword>
<protein>
    <recommendedName>
        <fullName evidence="7">HORMA domain-containing protein</fullName>
    </recommendedName>
</protein>
<dbReference type="SUPFAM" id="SSF56019">
    <property type="entry name" value="The spindle assembly checkpoint protein mad2"/>
    <property type="match status" value="1"/>
</dbReference>
<keyword evidence="5" id="KW-0469">Meiosis</keyword>
<dbReference type="GO" id="GO:0000228">
    <property type="term" value="C:nuclear chromosome"/>
    <property type="evidence" value="ECO:0007669"/>
    <property type="project" value="UniProtKB-ARBA"/>
</dbReference>
<dbReference type="PANTHER" id="PTHR48225">
    <property type="entry name" value="HORMA DOMAIN-CONTAINING PROTEIN 1"/>
    <property type="match status" value="1"/>
</dbReference>
<accession>A0A0E0E8R8</accession>
<dbReference type="InterPro" id="IPR036570">
    <property type="entry name" value="HORMA_dom_sf"/>
</dbReference>
<dbReference type="FunFam" id="3.30.900.10:FF:000009">
    <property type="entry name" value="Meiosis-specific protein ASY2"/>
    <property type="match status" value="1"/>
</dbReference>
<proteinExistence type="predicted"/>
<organism evidence="8">
    <name type="scientific">Oryza meridionalis</name>
    <dbReference type="NCBI Taxonomy" id="40149"/>
    <lineage>
        <taxon>Eukaryota</taxon>
        <taxon>Viridiplantae</taxon>
        <taxon>Streptophyta</taxon>
        <taxon>Embryophyta</taxon>
        <taxon>Tracheophyta</taxon>
        <taxon>Spermatophyta</taxon>
        <taxon>Magnoliopsida</taxon>
        <taxon>Liliopsida</taxon>
        <taxon>Poales</taxon>
        <taxon>Poaceae</taxon>
        <taxon>BOP clade</taxon>
        <taxon>Oryzoideae</taxon>
        <taxon>Oryzeae</taxon>
        <taxon>Oryzinae</taxon>
        <taxon>Oryza</taxon>
    </lineage>
</organism>
<dbReference type="Proteomes" id="UP000008021">
    <property type="component" value="Chromosome 7"/>
</dbReference>
<feature type="compositionally biased region" description="Polar residues" evidence="6">
    <location>
        <begin position="442"/>
        <end position="451"/>
    </location>
</feature>
<dbReference type="PROSITE" id="PS50815">
    <property type="entry name" value="HORMA"/>
    <property type="match status" value="1"/>
</dbReference>
<dbReference type="EnsemblPlants" id="OMERI07G04930.2">
    <property type="protein sequence ID" value="OMERI07G04930.2"/>
    <property type="gene ID" value="OMERI07G04930"/>
</dbReference>
<feature type="domain" description="HORMA" evidence="7">
    <location>
        <begin position="15"/>
        <end position="229"/>
    </location>
</feature>
<sequence length="548" mass="61735">MVMAQKTKEAEITEQDSLLLTRNLLRIAIYNISYIRGLFPEKYFNDKSVPALEMKIKKLMPMDAESRRLIDWMEKGVYDALQKKYLKTLLFCICEKEEGPMIEEYAFSFSYPNTSGDEVAMNLSRTGSKKNSATFKSNAAEVTPDQMRSSACKMIRTLVSLMRTLDQMPEERTILMKLLYYDDVTPEDYEPPFFKCCADNEAINIWNKNPLKMEVGNVNSKHLVLALKVKSVLDPCDDNNVNSEDDNMSLDNESDQDNDFSDTEVHPSEAERYIVAPNDDTQDPAHEEELTAQVREWICSRDTESLEVSDVLVNFPDISMIADPTTPHIKKEVIMQNVSPTQGSKNSNGDLMYMKALYHALPMDYVSVGKLHGKLDGEASQNMVRKAVIHSEVTNRKLLEIKKILEVDIAEQMAIDTNAEPGEPERKDHLSGHEMRDGSTMGCLQSVGSDLTRTRELPEPQQNVSVQSGQEASTVDKDPSRTPTSVREQASVCSLESGVLGQKVRKSLAGAGGTQCSQDKRFRKASTVKEPILQYVKRQKSQVQVQVQ</sequence>
<evidence type="ECO:0000256" key="6">
    <source>
        <dbReference type="SAM" id="MobiDB-lite"/>
    </source>
</evidence>
<feature type="compositionally biased region" description="Basic and acidic residues" evidence="6">
    <location>
        <begin position="423"/>
        <end position="437"/>
    </location>
</feature>
<feature type="region of interest" description="Disordered" evidence="6">
    <location>
        <begin position="415"/>
        <end position="489"/>
    </location>
</feature>
<feature type="compositionally biased region" description="Polar residues" evidence="6">
    <location>
        <begin position="460"/>
        <end position="473"/>
    </location>
</feature>